<evidence type="ECO:0000259" key="32">
    <source>
        <dbReference type="Pfam" id="PF02932"/>
    </source>
</evidence>
<keyword evidence="7" id="KW-0678">Repressor</keyword>
<feature type="domain" description="Neurotransmitter-gated ion-channel ligand-binding" evidence="31">
    <location>
        <begin position="425"/>
        <end position="650"/>
    </location>
</feature>
<evidence type="ECO:0000259" key="30">
    <source>
        <dbReference type="Pfam" id="PF00850"/>
    </source>
</evidence>
<evidence type="ECO:0000256" key="8">
    <source>
        <dbReference type="ARBA" id="ARBA00022692"/>
    </source>
</evidence>
<evidence type="ECO:0000259" key="31">
    <source>
        <dbReference type="Pfam" id="PF02931"/>
    </source>
</evidence>
<evidence type="ECO:0000256" key="13">
    <source>
        <dbReference type="ARBA" id="ARBA00023015"/>
    </source>
</evidence>
<dbReference type="GO" id="GO:0005886">
    <property type="term" value="C:plasma membrane"/>
    <property type="evidence" value="ECO:0007669"/>
    <property type="project" value="UniProtKB-SubCell"/>
</dbReference>
<keyword evidence="12 28" id="KW-1133">Transmembrane helix</keyword>
<keyword evidence="16" id="KW-0804">Transcription</keyword>
<comment type="catalytic activity">
    <reaction evidence="24">
        <text>chloride(in) = chloride(out)</text>
        <dbReference type="Rhea" id="RHEA:29823"/>
        <dbReference type="ChEBI" id="CHEBI:17996"/>
    </reaction>
    <physiologicalReaction direction="left-to-right" evidence="24">
        <dbReference type="Rhea" id="RHEA:29824"/>
    </physiologicalReaction>
</comment>
<evidence type="ECO:0000256" key="10">
    <source>
        <dbReference type="ARBA" id="ARBA00022801"/>
    </source>
</evidence>
<evidence type="ECO:0000256" key="17">
    <source>
        <dbReference type="ARBA" id="ARBA00023180"/>
    </source>
</evidence>
<proteinExistence type="inferred from homology"/>
<organism evidence="33">
    <name type="scientific">Bactrocera latifrons</name>
    <name type="common">Malaysian fruit fly</name>
    <name type="synonym">Chaetodacus latifrons</name>
    <dbReference type="NCBI Taxonomy" id="174628"/>
    <lineage>
        <taxon>Eukaryota</taxon>
        <taxon>Metazoa</taxon>
        <taxon>Ecdysozoa</taxon>
        <taxon>Arthropoda</taxon>
        <taxon>Hexapoda</taxon>
        <taxon>Insecta</taxon>
        <taxon>Pterygota</taxon>
        <taxon>Neoptera</taxon>
        <taxon>Endopterygota</taxon>
        <taxon>Diptera</taxon>
        <taxon>Brachycera</taxon>
        <taxon>Muscomorpha</taxon>
        <taxon>Tephritoidea</taxon>
        <taxon>Tephritidae</taxon>
        <taxon>Bactrocera</taxon>
        <taxon>Bactrocera</taxon>
    </lineage>
</organism>
<dbReference type="OrthoDB" id="73273at2759"/>
<keyword evidence="9" id="KW-0732">Signal</keyword>
<feature type="region of interest" description="Disordered" evidence="29">
    <location>
        <begin position="759"/>
        <end position="782"/>
    </location>
</feature>
<evidence type="ECO:0000256" key="1">
    <source>
        <dbReference type="ARBA" id="ARBA00004123"/>
    </source>
</evidence>
<dbReference type="InterPro" id="IPR023801">
    <property type="entry name" value="His_deacetylse_dom"/>
</dbReference>
<keyword evidence="19" id="KW-1071">Ligand-gated ion channel</keyword>
<dbReference type="CDD" id="cd19049">
    <property type="entry name" value="LGIC_TM_anion"/>
    <property type="match status" value="1"/>
</dbReference>
<evidence type="ECO:0000256" key="23">
    <source>
        <dbReference type="ARBA" id="ARBA00049416"/>
    </source>
</evidence>
<dbReference type="GO" id="GO:0141221">
    <property type="term" value="F:histone deacetylase activity, hydrolytic mechanism"/>
    <property type="evidence" value="ECO:0007669"/>
    <property type="project" value="UniProtKB-EC"/>
</dbReference>
<gene>
    <name evidence="33" type="primary">hdac8_0</name>
    <name evidence="33" type="ORF">c5_g1_i10</name>
</gene>
<evidence type="ECO:0000256" key="26">
    <source>
        <dbReference type="ARBA" id="ARBA00073427"/>
    </source>
</evidence>
<keyword evidence="13" id="KW-0805">Transcription regulation</keyword>
<dbReference type="InterPro" id="IPR006028">
    <property type="entry name" value="GABAA/Glycine_rcpt"/>
</dbReference>
<dbReference type="GO" id="GO:0005634">
    <property type="term" value="C:nucleus"/>
    <property type="evidence" value="ECO:0007669"/>
    <property type="project" value="UniProtKB-SubCell"/>
</dbReference>
<accession>A0A0K8UG83</accession>
<keyword evidence="15 28" id="KW-0472">Membrane</keyword>
<sequence>MQKRNVIYVHNGNLIQQADKNPAVRGRASLTHSLIASYGLLKHMQRLEPRICKYTDLRRFHNSAYVEELLKKATLSKTKSTTNVFVKQKMLNDTLEEACSSSGDDEDNNCALDTTLTHIEYGLGFDCPSWRGVWEYACTVAGGTMSACVALCKYGVTNNSEQTIIINWTGGWHHAQRDRAAGYCYVNDIVLGILVLRKHFKRVLYVDLDAHHGDGVQQAFEVTKRVFTFSMHRYECGYYPGTGGMDDCGFGEGKGYAANFPYQSGIGGKNFYKYLKRVLTKILQLYNPEVCVIQCGADALVGDPLGGTNLTPADLIECVEFILMNGLPTVLLGGGGYNFTNSSRLWTQLTATCCGVPLPEDIPADNSDFLKYGPDYSVHIKASNFMKDHNNTEYLEVCANSIEAATVRAADTDCPSLNDADNLSQTQLIERLTHGCRYDRLERPVSYTESNGARLPIDVYVRAYIYFMQNLEAHDLQFKIHVLLQLRYLDTRLTFRKVAPKRRQPILGEKQLRDTLWMPHIFLANERDSSLLGTNEKDILTSISPDGTVIISSRIKATLYCWMNLQKFPFDEQHCSTILESWMYNTSELVLHWEQKRPITLDPALHLTEYMQHGAWSNETVVNADLNDLRHGAFAGNYSSLSFTVHLTRQVGFYVMDYFLPSMLIVAISWVSFWLQADQAPPRIMLGTSTMLTFITLASAQGKTLPKVSYIKVSEVWFLGCTLFIFGSLIEFAFVNTIWRRKRNVDVKKMNSKHILKSTLSPRSKRRATGRSRSFCVPPASTQKENDPFNNYLTVHNIPINTIHEHEAVDNLSKSTSFSSTTLNTGDSMPYKKADLASVEMGEAQHNIGWTTLTPQEISMWIDRKARCVFPLAFLVFNAFFWTFVYVV</sequence>
<evidence type="ECO:0000256" key="25">
    <source>
        <dbReference type="ARBA" id="ARBA00061606"/>
    </source>
</evidence>
<evidence type="ECO:0000256" key="6">
    <source>
        <dbReference type="ARBA" id="ARBA00022475"/>
    </source>
</evidence>
<keyword evidence="20 28" id="KW-0407">Ion channel</keyword>
<dbReference type="SUPFAM" id="SSF90112">
    <property type="entry name" value="Neurotransmitter-gated ion-channel transmembrane pore"/>
    <property type="match status" value="1"/>
</dbReference>
<dbReference type="GO" id="GO:0005254">
    <property type="term" value="F:chloride channel activity"/>
    <property type="evidence" value="ECO:0007669"/>
    <property type="project" value="UniProtKB-ARBA"/>
</dbReference>
<keyword evidence="6" id="KW-1003">Cell membrane</keyword>
<evidence type="ECO:0000256" key="5">
    <source>
        <dbReference type="ARBA" id="ARBA00022448"/>
    </source>
</evidence>
<evidence type="ECO:0000256" key="22">
    <source>
        <dbReference type="ARBA" id="ARBA00049193"/>
    </source>
</evidence>
<evidence type="ECO:0000256" key="21">
    <source>
        <dbReference type="ARBA" id="ARBA00049136"/>
    </source>
</evidence>
<dbReference type="GO" id="GO:0005230">
    <property type="term" value="F:extracellular ligand-gated monoatomic ion channel activity"/>
    <property type="evidence" value="ECO:0007669"/>
    <property type="project" value="InterPro"/>
</dbReference>
<evidence type="ECO:0000256" key="18">
    <source>
        <dbReference type="ARBA" id="ARBA00023242"/>
    </source>
</evidence>
<dbReference type="Pfam" id="PF02931">
    <property type="entry name" value="Neur_chan_LBD"/>
    <property type="match status" value="1"/>
</dbReference>
<comment type="similarity">
    <text evidence="25 28">Belongs to the ligand-gated ion channel (TC 1.A.9) family.</text>
</comment>
<dbReference type="PRINTS" id="PR00252">
    <property type="entry name" value="NRIONCHANNEL"/>
</dbReference>
<evidence type="ECO:0000256" key="16">
    <source>
        <dbReference type="ARBA" id="ARBA00023163"/>
    </source>
</evidence>
<evidence type="ECO:0000256" key="24">
    <source>
        <dbReference type="ARBA" id="ARBA00051122"/>
    </source>
</evidence>
<dbReference type="GO" id="GO:0004888">
    <property type="term" value="F:transmembrane signaling receptor activity"/>
    <property type="evidence" value="ECO:0007669"/>
    <property type="project" value="InterPro"/>
</dbReference>
<comment type="catalytic activity">
    <reaction evidence="21">
        <text>N(6)-acetyl-L-lysyl-[protein] + H2O = L-lysyl-[protein] + acetate</text>
        <dbReference type="Rhea" id="RHEA:58108"/>
        <dbReference type="Rhea" id="RHEA-COMP:9752"/>
        <dbReference type="Rhea" id="RHEA-COMP:10731"/>
        <dbReference type="ChEBI" id="CHEBI:15377"/>
        <dbReference type="ChEBI" id="CHEBI:29969"/>
        <dbReference type="ChEBI" id="CHEBI:30089"/>
        <dbReference type="ChEBI" id="CHEBI:61930"/>
    </reaction>
    <physiologicalReaction direction="left-to-right" evidence="21">
        <dbReference type="Rhea" id="RHEA:58109"/>
    </physiologicalReaction>
</comment>
<dbReference type="PANTHER" id="PTHR10625">
    <property type="entry name" value="HISTONE DEACETYLASE HDAC1-RELATED"/>
    <property type="match status" value="1"/>
</dbReference>
<feature type="transmembrane region" description="Helical" evidence="28">
    <location>
        <begin position="868"/>
        <end position="887"/>
    </location>
</feature>
<dbReference type="PRINTS" id="PR00253">
    <property type="entry name" value="GABAARECEPTR"/>
</dbReference>
<dbReference type="Gene3D" id="3.40.800.20">
    <property type="entry name" value="Histone deacetylase domain"/>
    <property type="match status" value="1"/>
</dbReference>
<protein>
    <recommendedName>
        <fullName evidence="26">pH-sensitive chloride channel 2</fullName>
        <ecNumber evidence="4">3.5.1.98</ecNumber>
    </recommendedName>
    <alternativeName>
        <fullName evidence="27">Ligand-gated chloride channel protein hodor</fullName>
    </alternativeName>
</protein>
<evidence type="ECO:0000256" key="9">
    <source>
        <dbReference type="ARBA" id="ARBA00022729"/>
    </source>
</evidence>
<feature type="transmembrane region" description="Helical" evidence="28">
    <location>
        <begin position="658"/>
        <end position="677"/>
    </location>
</feature>
<keyword evidence="8 28" id="KW-0812">Transmembrane</keyword>
<keyword evidence="17" id="KW-0325">Glycoprotein</keyword>
<keyword evidence="14 28" id="KW-0406">Ion transport</keyword>
<evidence type="ECO:0000256" key="28">
    <source>
        <dbReference type="RuleBase" id="RU000687"/>
    </source>
</evidence>
<evidence type="ECO:0000256" key="3">
    <source>
        <dbReference type="ARBA" id="ARBA00006457"/>
    </source>
</evidence>
<evidence type="ECO:0000256" key="19">
    <source>
        <dbReference type="ARBA" id="ARBA00023286"/>
    </source>
</evidence>
<feature type="domain" description="Histone deacetylase" evidence="30">
    <location>
        <begin position="24"/>
        <end position="352"/>
    </location>
</feature>
<dbReference type="FunFam" id="2.70.170.10:FF:000042">
    <property type="entry name" value="Blast:Glycine receptor subunit alpha-3"/>
    <property type="match status" value="1"/>
</dbReference>
<feature type="transmembrane region" description="Helical" evidence="28">
    <location>
        <begin position="684"/>
        <end position="704"/>
    </location>
</feature>
<keyword evidence="18" id="KW-0539">Nucleus</keyword>
<evidence type="ECO:0000256" key="12">
    <source>
        <dbReference type="ARBA" id="ARBA00022989"/>
    </source>
</evidence>
<dbReference type="GO" id="GO:0099095">
    <property type="term" value="F:ligand-gated monoatomic anion channel activity"/>
    <property type="evidence" value="ECO:0007669"/>
    <property type="project" value="UniProtKB-ARBA"/>
</dbReference>
<dbReference type="EC" id="3.5.1.98" evidence="4"/>
<dbReference type="Gene3D" id="1.20.58.390">
    <property type="entry name" value="Neurotransmitter-gated ion-channel transmembrane domain"/>
    <property type="match status" value="1"/>
</dbReference>
<evidence type="ECO:0000256" key="11">
    <source>
        <dbReference type="ARBA" id="ARBA00022853"/>
    </source>
</evidence>
<dbReference type="SUPFAM" id="SSF63712">
    <property type="entry name" value="Nicotinic receptor ligand binding domain-like"/>
    <property type="match status" value="1"/>
</dbReference>
<evidence type="ECO:0000256" key="4">
    <source>
        <dbReference type="ARBA" id="ARBA00012111"/>
    </source>
</evidence>
<comment type="catalytic activity">
    <reaction evidence="23">
        <text>N(6)-acetyl-L-lysyl-[histone] + H2O = L-lysyl-[histone] + acetate</text>
        <dbReference type="Rhea" id="RHEA:58196"/>
        <dbReference type="Rhea" id="RHEA-COMP:9845"/>
        <dbReference type="Rhea" id="RHEA-COMP:11338"/>
        <dbReference type="ChEBI" id="CHEBI:15377"/>
        <dbReference type="ChEBI" id="CHEBI:29969"/>
        <dbReference type="ChEBI" id="CHEBI:30089"/>
        <dbReference type="ChEBI" id="CHEBI:61930"/>
        <dbReference type="EC" id="3.5.1.98"/>
    </reaction>
    <physiologicalReaction direction="left-to-right" evidence="23">
        <dbReference type="Rhea" id="RHEA:58197"/>
    </physiologicalReaction>
</comment>
<dbReference type="Gene3D" id="2.70.170.10">
    <property type="entry name" value="Neurotransmitter-gated ion-channel ligand-binding domain"/>
    <property type="match status" value="1"/>
</dbReference>
<dbReference type="PANTHER" id="PTHR10625:SF14">
    <property type="entry name" value="HISTONE DEACETYLASE 8"/>
    <property type="match status" value="1"/>
</dbReference>
<evidence type="ECO:0000256" key="2">
    <source>
        <dbReference type="ARBA" id="ARBA00004651"/>
    </source>
</evidence>
<dbReference type="SUPFAM" id="SSF52768">
    <property type="entry name" value="Arginase/deacetylase"/>
    <property type="match status" value="1"/>
</dbReference>
<evidence type="ECO:0000256" key="20">
    <source>
        <dbReference type="ARBA" id="ARBA00023303"/>
    </source>
</evidence>
<dbReference type="InterPro" id="IPR006029">
    <property type="entry name" value="Neurotrans-gated_channel_TM"/>
</dbReference>
<evidence type="ECO:0000256" key="7">
    <source>
        <dbReference type="ARBA" id="ARBA00022491"/>
    </source>
</evidence>
<dbReference type="Pfam" id="PF00850">
    <property type="entry name" value="Hist_deacetyl"/>
    <property type="match status" value="1"/>
</dbReference>
<feature type="transmembrane region" description="Helical" evidence="28">
    <location>
        <begin position="716"/>
        <end position="739"/>
    </location>
</feature>
<comment type="subcellular location">
    <subcellularLocation>
        <location evidence="2">Cell membrane</location>
        <topology evidence="2">Multi-pass membrane protein</topology>
    </subcellularLocation>
    <subcellularLocation>
        <location evidence="1">Nucleus</location>
    </subcellularLocation>
</comment>
<evidence type="ECO:0000256" key="14">
    <source>
        <dbReference type="ARBA" id="ARBA00023065"/>
    </source>
</evidence>
<dbReference type="InterPro" id="IPR036719">
    <property type="entry name" value="Neuro-gated_channel_TM_sf"/>
</dbReference>
<evidence type="ECO:0000313" key="33">
    <source>
        <dbReference type="EMBL" id="JAI25310.1"/>
    </source>
</evidence>
<dbReference type="AlphaFoldDB" id="A0A0K8UG83"/>
<keyword evidence="5 28" id="KW-0813">Transport</keyword>
<dbReference type="InterPro" id="IPR037138">
    <property type="entry name" value="His_deacetylse_dom_sf"/>
</dbReference>
<dbReference type="InterPro" id="IPR023696">
    <property type="entry name" value="Ureohydrolase_dom_sf"/>
</dbReference>
<reference evidence="33" key="1">
    <citation type="submission" date="2015-06" db="EMBL/GenBank/DDBJ databases">
        <authorList>
            <person name="Hoefler B.C."/>
            <person name="Straight P.D."/>
        </authorList>
    </citation>
    <scope>NUCLEOTIDE SEQUENCE</scope>
</reference>
<dbReference type="PROSITE" id="PS00236">
    <property type="entry name" value="NEUROTR_ION_CHANNEL"/>
    <property type="match status" value="1"/>
</dbReference>
<dbReference type="Pfam" id="PF02932">
    <property type="entry name" value="Neur_chan_memb"/>
    <property type="match status" value="1"/>
</dbReference>
<name>A0A0K8UG83_BACLA</name>
<dbReference type="InterPro" id="IPR036734">
    <property type="entry name" value="Neur_chan_lig-bd_sf"/>
</dbReference>
<dbReference type="InterPro" id="IPR006201">
    <property type="entry name" value="Neur_channel"/>
</dbReference>
<evidence type="ECO:0000256" key="27">
    <source>
        <dbReference type="ARBA" id="ARBA00082029"/>
    </source>
</evidence>
<keyword evidence="11" id="KW-0156">Chromatin regulator</keyword>
<dbReference type="InterPro" id="IPR038050">
    <property type="entry name" value="Neuro_actylchol_rec"/>
</dbReference>
<evidence type="ECO:0000256" key="29">
    <source>
        <dbReference type="SAM" id="MobiDB-lite"/>
    </source>
</evidence>
<feature type="domain" description="Neurotransmitter-gated ion-channel transmembrane" evidence="32">
    <location>
        <begin position="660"/>
        <end position="882"/>
    </location>
</feature>
<dbReference type="EMBL" id="GDHF01027004">
    <property type="protein sequence ID" value="JAI25310.1"/>
    <property type="molecule type" value="Transcribed_RNA"/>
</dbReference>
<dbReference type="InterPro" id="IPR006202">
    <property type="entry name" value="Neur_chan_lig-bd"/>
</dbReference>
<dbReference type="CDD" id="cd18987">
    <property type="entry name" value="LGIC_ECD_anion"/>
    <property type="match status" value="1"/>
</dbReference>
<keyword evidence="10" id="KW-0378">Hydrolase</keyword>
<evidence type="ECO:0000256" key="15">
    <source>
        <dbReference type="ARBA" id="ARBA00023136"/>
    </source>
</evidence>
<dbReference type="GO" id="GO:0031507">
    <property type="term" value="P:heterochromatin formation"/>
    <property type="evidence" value="ECO:0007669"/>
    <property type="project" value="TreeGrafter"/>
</dbReference>
<comment type="catalytic activity">
    <reaction evidence="22">
        <text>N(6)-(2E)-butenoyl-L-lysyl-[protein] + H2O = (2E)-2-butenoate + L-lysyl-[protein]</text>
        <dbReference type="Rhea" id="RHEA:69172"/>
        <dbReference type="Rhea" id="RHEA-COMP:9752"/>
        <dbReference type="Rhea" id="RHEA-COMP:13707"/>
        <dbReference type="ChEBI" id="CHEBI:15377"/>
        <dbReference type="ChEBI" id="CHEBI:29969"/>
        <dbReference type="ChEBI" id="CHEBI:35899"/>
        <dbReference type="ChEBI" id="CHEBI:137954"/>
    </reaction>
    <physiologicalReaction direction="left-to-right" evidence="22">
        <dbReference type="Rhea" id="RHEA:69173"/>
    </physiologicalReaction>
</comment>
<comment type="similarity">
    <text evidence="3">Belongs to the histone deacetylase family. HD type 1 subfamily.</text>
</comment>
<dbReference type="InterPro" id="IPR018000">
    <property type="entry name" value="Neurotransmitter_ion_chnl_CS"/>
</dbReference>